<dbReference type="AlphaFoldDB" id="A0A8J5XIL5"/>
<organism evidence="1 2">
    <name type="scientific">Diacronema lutheri</name>
    <name type="common">Unicellular marine alga</name>
    <name type="synonym">Monochrysis lutheri</name>
    <dbReference type="NCBI Taxonomy" id="2081491"/>
    <lineage>
        <taxon>Eukaryota</taxon>
        <taxon>Haptista</taxon>
        <taxon>Haptophyta</taxon>
        <taxon>Pavlovophyceae</taxon>
        <taxon>Pavlovales</taxon>
        <taxon>Pavlovaceae</taxon>
        <taxon>Diacronema</taxon>
    </lineage>
</organism>
<dbReference type="Proteomes" id="UP000751190">
    <property type="component" value="Unassembled WGS sequence"/>
</dbReference>
<dbReference type="OrthoDB" id="202221at2759"/>
<sequence length="206" mass="22558">MLRRAGAFVMLPPAAHASWLTSQPLEQLRKLEQEAADAKYGELAPIDDGRGGAQRLVPIVQLKARLERLSTDAREPSKWPSVRADLAAPQLRTQQLKRDFNLYSDNIYYQDEARANVYLLGGTTPQSSQTEQYLLRNEVIGAVQNAARELEYLEQQAALPAGDTDSADLLGYFATARSALDEYLTRAEARDLAGAQRLVAGGGNAG</sequence>
<evidence type="ECO:0000313" key="2">
    <source>
        <dbReference type="Proteomes" id="UP000751190"/>
    </source>
</evidence>
<reference evidence="1" key="1">
    <citation type="submission" date="2021-05" db="EMBL/GenBank/DDBJ databases">
        <title>The genome of the haptophyte Pavlova lutheri (Diacronema luteri, Pavlovales) - a model for lipid biosynthesis in eukaryotic algae.</title>
        <authorList>
            <person name="Hulatt C.J."/>
            <person name="Posewitz M.C."/>
        </authorList>
    </citation>
    <scope>NUCLEOTIDE SEQUENCE</scope>
    <source>
        <strain evidence="1">NIVA-4/92</strain>
    </source>
</reference>
<accession>A0A8J5XIL5</accession>
<name>A0A8J5XIL5_DIALT</name>
<evidence type="ECO:0000313" key="1">
    <source>
        <dbReference type="EMBL" id="KAG8464892.1"/>
    </source>
</evidence>
<keyword evidence="2" id="KW-1185">Reference proteome</keyword>
<dbReference type="EMBL" id="JAGTXO010000012">
    <property type="protein sequence ID" value="KAG8464892.1"/>
    <property type="molecule type" value="Genomic_DNA"/>
</dbReference>
<comment type="caution">
    <text evidence="1">The sequence shown here is derived from an EMBL/GenBank/DDBJ whole genome shotgun (WGS) entry which is preliminary data.</text>
</comment>
<protein>
    <submittedName>
        <fullName evidence="1">Uncharacterized protein</fullName>
    </submittedName>
</protein>
<gene>
    <name evidence="1" type="ORF">KFE25_010260</name>
</gene>
<proteinExistence type="predicted"/>